<feature type="domain" description="Phosphatidic acid phosphatase type 2/haloperoxidase" evidence="1">
    <location>
        <begin position="434"/>
        <end position="558"/>
    </location>
</feature>
<dbReference type="InterPro" id="IPR036938">
    <property type="entry name" value="PAP2/HPO_sf"/>
</dbReference>
<dbReference type="CDD" id="cd03398">
    <property type="entry name" value="PAP2_haloperoxidase"/>
    <property type="match status" value="1"/>
</dbReference>
<evidence type="ECO:0000259" key="1">
    <source>
        <dbReference type="Pfam" id="PF01569"/>
    </source>
</evidence>
<dbReference type="Gene3D" id="1.10.606.20">
    <property type="match status" value="1"/>
</dbReference>
<dbReference type="PANTHER" id="PTHR34599">
    <property type="entry name" value="PEROXIDASE-RELATED"/>
    <property type="match status" value="1"/>
</dbReference>
<dbReference type="InterPro" id="IPR052559">
    <property type="entry name" value="V-haloperoxidase"/>
</dbReference>
<accession>A0A3D8LDP4</accession>
<proteinExistence type="predicted"/>
<organism evidence="2 3">
    <name type="scientific">Pontibacter diazotrophicus</name>
    <dbReference type="NCBI Taxonomy" id="1400979"/>
    <lineage>
        <taxon>Bacteria</taxon>
        <taxon>Pseudomonadati</taxon>
        <taxon>Bacteroidota</taxon>
        <taxon>Cytophagia</taxon>
        <taxon>Cytophagales</taxon>
        <taxon>Hymenobacteraceae</taxon>
        <taxon>Pontibacter</taxon>
    </lineage>
</organism>
<gene>
    <name evidence="2" type="ORF">DXT99_10375</name>
</gene>
<dbReference type="Pfam" id="PF01569">
    <property type="entry name" value="PAP2"/>
    <property type="match status" value="1"/>
</dbReference>
<dbReference type="InterPro" id="IPR000326">
    <property type="entry name" value="PAP2/HPO"/>
</dbReference>
<dbReference type="OrthoDB" id="7793240at2"/>
<dbReference type="PANTHER" id="PTHR34599:SF1">
    <property type="entry name" value="PHOSPHATIDIC ACID PHOSPHATASE TYPE 2_HALOPEROXIDASE DOMAIN-CONTAINING PROTEIN"/>
    <property type="match status" value="1"/>
</dbReference>
<dbReference type="EMBL" id="QRGR01000010">
    <property type="protein sequence ID" value="RDV15072.1"/>
    <property type="molecule type" value="Genomic_DNA"/>
</dbReference>
<dbReference type="AlphaFoldDB" id="A0A3D8LDP4"/>
<reference evidence="3" key="1">
    <citation type="submission" date="2018-08" db="EMBL/GenBank/DDBJ databases">
        <authorList>
            <person name="Liu Z.-W."/>
            <person name="Du Z.-J."/>
        </authorList>
    </citation>
    <scope>NUCLEOTIDE SEQUENCE [LARGE SCALE GENOMIC DNA]</scope>
    <source>
        <strain evidence="3">H4X</strain>
    </source>
</reference>
<name>A0A3D8LDP4_9BACT</name>
<sequence length="576" mass="65783">MAEKCGRNFTMAQLTCHSRQEHWLYRQERKALLSMTLQERADKWHLRQAGLHSAHRYFHAVLSRFTITLKQKSYHQYLFLNNSSQCWNLFCQKVIGYLQVLLVIWGNKSMSYGGFKLNTISKHPSKIMKSAKFLFLLLVIPILFGCEEKHDQAGLDKFSQSQLIVWNRHLSEIIIRDIFTPPVASRIYSYPNIAAYEALAPAYPAYESLVNQYNGLSAIPQPDTTKEMYLPVSSIIAFSTVGKKLILDELKMEEYEAEYLGQLKQIGIREEVLENSIAYGRQVGEHILEWAKKDGYIETRALTRHVISAKPDTWQPTAPDYMPAIEPHWNKMRPFVMDSAAHYTPKLPTAFDSSATSDFYREAMETYTIVKNLDEEKQLIARFWDDNPNISHTKGHVTYFQQKLTPPGHWVSITSSAIRKNNLDMMEAAETYVMVTTALSDGFISCWDAKFKYNTIRPDTYIERYIDPDWDPILQTPPFPEFPSGHSVISAAAATVLTHKFGDSYAFVDSTQLAIGLPVRKFNSFNEAAYEVGESRIYGGIHFRPACDLGAEQGKAVGNHIVAKLRTRKAAQTAKL</sequence>
<comment type="caution">
    <text evidence="2">The sequence shown here is derived from an EMBL/GenBank/DDBJ whole genome shotgun (WGS) entry which is preliminary data.</text>
</comment>
<protein>
    <submittedName>
        <fullName evidence="2">Phosphatase PAP2 family protein</fullName>
    </submittedName>
</protein>
<evidence type="ECO:0000313" key="2">
    <source>
        <dbReference type="EMBL" id="RDV15072.1"/>
    </source>
</evidence>
<dbReference type="Proteomes" id="UP000256708">
    <property type="component" value="Unassembled WGS sequence"/>
</dbReference>
<dbReference type="SUPFAM" id="SSF48317">
    <property type="entry name" value="Acid phosphatase/Vanadium-dependent haloperoxidase"/>
    <property type="match status" value="1"/>
</dbReference>
<keyword evidence="3" id="KW-1185">Reference proteome</keyword>
<evidence type="ECO:0000313" key="3">
    <source>
        <dbReference type="Proteomes" id="UP000256708"/>
    </source>
</evidence>